<dbReference type="EMBL" id="MCGG01000084">
    <property type="protein sequence ID" value="OEJ63799.1"/>
    <property type="molecule type" value="Genomic_DNA"/>
</dbReference>
<sequence>MVKAKKTVAEILTSNQQSILESWIKSIKHLEGNRTLELLSEKELRSDATSLADAFVTAFSVENYTDIQRPEFKPVLALLRDISASRVEHGFTPSETATFVLSFKNALLEYLQKEFGGTPKALHEEVIKMNKVIDELGLITLEGFIESREESVRQQTRTLMELSTPTMRLWDEIVMLPLVGVVDTVRASHMIEKLLEAIVANEARVAILDVTGVPVIDTRVAQHIIKTVHATSMLGATTILTGISPEAAMTLTSLGIDLSGIRTRGSLRAGVAEAFRMVGKSVTDIKSATN</sequence>
<dbReference type="Pfam" id="PF01740">
    <property type="entry name" value="STAS"/>
    <property type="match status" value="1"/>
</dbReference>
<dbReference type="InterPro" id="IPR051932">
    <property type="entry name" value="Bact_StressResp_Reg"/>
</dbReference>
<keyword evidence="4" id="KW-1185">Reference proteome</keyword>
<keyword evidence="1" id="KW-0597">Phosphoprotein</keyword>
<evidence type="ECO:0000313" key="4">
    <source>
        <dbReference type="Proteomes" id="UP000095347"/>
    </source>
</evidence>
<dbReference type="OrthoDB" id="7352262at2"/>
<dbReference type="InterPro" id="IPR002645">
    <property type="entry name" value="STAS_dom"/>
</dbReference>
<gene>
    <name evidence="3" type="ORF">BEN30_17330</name>
</gene>
<dbReference type="InterPro" id="IPR036513">
    <property type="entry name" value="STAS_dom_sf"/>
</dbReference>
<feature type="domain" description="STAS" evidence="2">
    <location>
        <begin position="163"/>
        <end position="278"/>
    </location>
</feature>
<dbReference type="RefSeq" id="WP_069959550.1">
    <property type="nucleotide sequence ID" value="NZ_MCGG01000084.1"/>
</dbReference>
<evidence type="ECO:0000313" key="3">
    <source>
        <dbReference type="EMBL" id="OEJ63799.1"/>
    </source>
</evidence>
<dbReference type="Gene3D" id="3.30.750.24">
    <property type="entry name" value="STAS domain"/>
    <property type="match status" value="1"/>
</dbReference>
<dbReference type="AlphaFoldDB" id="A0A1E5Q2X6"/>
<dbReference type="PANTHER" id="PTHR33745">
    <property type="entry name" value="RSBT ANTAGONIST PROTEIN RSBS-RELATED"/>
    <property type="match status" value="1"/>
</dbReference>
<reference evidence="4" key="1">
    <citation type="submission" date="2016-07" db="EMBL/GenBank/DDBJ databases">
        <authorList>
            <person name="Florea S."/>
            <person name="Webb J.S."/>
            <person name="Jaromczyk J."/>
            <person name="Schardl C.L."/>
        </authorList>
    </citation>
    <scope>NUCLEOTIDE SEQUENCE [LARGE SCALE GENOMIC DNA]</scope>
    <source>
        <strain evidence="4">MV-1</strain>
    </source>
</reference>
<dbReference type="CDD" id="cd07041">
    <property type="entry name" value="STAS_RsbR_RsbS_like"/>
    <property type="match status" value="1"/>
</dbReference>
<organism evidence="3 4">
    <name type="scientific">Magnetovibrio blakemorei</name>
    <dbReference type="NCBI Taxonomy" id="28181"/>
    <lineage>
        <taxon>Bacteria</taxon>
        <taxon>Pseudomonadati</taxon>
        <taxon>Pseudomonadota</taxon>
        <taxon>Alphaproteobacteria</taxon>
        <taxon>Rhodospirillales</taxon>
        <taxon>Magnetovibrionaceae</taxon>
        <taxon>Magnetovibrio</taxon>
    </lineage>
</organism>
<dbReference type="PANTHER" id="PTHR33745:SF3">
    <property type="entry name" value="RSBT CO-ANTAGONIST PROTEIN RSBRC"/>
    <property type="match status" value="1"/>
</dbReference>
<dbReference type="Proteomes" id="UP000095347">
    <property type="component" value="Unassembled WGS sequence"/>
</dbReference>
<comment type="caution">
    <text evidence="3">The sequence shown here is derived from an EMBL/GenBank/DDBJ whole genome shotgun (WGS) entry which is preliminary data.</text>
</comment>
<dbReference type="STRING" id="28181.BEN30_17330"/>
<name>A0A1E5Q2X6_9PROT</name>
<proteinExistence type="predicted"/>
<dbReference type="SUPFAM" id="SSF52091">
    <property type="entry name" value="SpoIIaa-like"/>
    <property type="match status" value="1"/>
</dbReference>
<dbReference type="Pfam" id="PF14361">
    <property type="entry name" value="RsbRD_N"/>
    <property type="match status" value="1"/>
</dbReference>
<evidence type="ECO:0000259" key="2">
    <source>
        <dbReference type="PROSITE" id="PS50801"/>
    </source>
</evidence>
<accession>A0A1E5Q2X6</accession>
<evidence type="ECO:0000256" key="1">
    <source>
        <dbReference type="ARBA" id="ARBA00022553"/>
    </source>
</evidence>
<dbReference type="PROSITE" id="PS50801">
    <property type="entry name" value="STAS"/>
    <property type="match status" value="1"/>
</dbReference>
<protein>
    <recommendedName>
        <fullName evidence="2">STAS domain-containing protein</fullName>
    </recommendedName>
</protein>
<dbReference type="InterPro" id="IPR025751">
    <property type="entry name" value="RsbRD_N_dom"/>
</dbReference>